<dbReference type="AlphaFoldDB" id="A0A8J7K2Q7"/>
<evidence type="ECO:0000313" key="3">
    <source>
        <dbReference type="Proteomes" id="UP000620559"/>
    </source>
</evidence>
<dbReference type="GO" id="GO:0016020">
    <property type="term" value="C:membrane"/>
    <property type="evidence" value="ECO:0007669"/>
    <property type="project" value="TreeGrafter"/>
</dbReference>
<dbReference type="Pfam" id="PF13301">
    <property type="entry name" value="DUF4079"/>
    <property type="match status" value="1"/>
</dbReference>
<sequence length="159" mass="17378">MTNLSEILEPIAAWFRSLGVPEPIVHWGHPAMMGIVIFVMGTFVGVTGWRSRLTEDKEVALKSRSGHRKLAPWMFLFMMLGSVGGVLSLVMQHQPILESSHFWTSSIVLILLAINAGISLTKFGGNQPGLRALHAYLGSTALCVMLLHAILGFRLGISI</sequence>
<dbReference type="RefSeq" id="WP_193919913.1">
    <property type="nucleotide sequence ID" value="NZ_JADEWL010000028.1"/>
</dbReference>
<keyword evidence="1" id="KW-1133">Transmembrane helix</keyword>
<feature type="transmembrane region" description="Helical" evidence="1">
    <location>
        <begin position="70"/>
        <end position="90"/>
    </location>
</feature>
<proteinExistence type="predicted"/>
<dbReference type="EMBL" id="JADEWL010000028">
    <property type="protein sequence ID" value="MBE9213222.1"/>
    <property type="molecule type" value="Genomic_DNA"/>
</dbReference>
<feature type="transmembrane region" description="Helical" evidence="1">
    <location>
        <begin position="133"/>
        <end position="157"/>
    </location>
</feature>
<feature type="transmembrane region" description="Helical" evidence="1">
    <location>
        <begin position="27"/>
        <end position="49"/>
    </location>
</feature>
<keyword evidence="1" id="KW-0812">Transmembrane</keyword>
<keyword evidence="3" id="KW-1185">Reference proteome</keyword>
<evidence type="ECO:0000256" key="1">
    <source>
        <dbReference type="SAM" id="Phobius"/>
    </source>
</evidence>
<evidence type="ECO:0000313" key="2">
    <source>
        <dbReference type="EMBL" id="MBE9213222.1"/>
    </source>
</evidence>
<dbReference type="Proteomes" id="UP000620559">
    <property type="component" value="Unassembled WGS sequence"/>
</dbReference>
<dbReference type="PANTHER" id="PTHR36738:SF1">
    <property type="entry name" value="EXPRESSED PROTEIN"/>
    <property type="match status" value="1"/>
</dbReference>
<dbReference type="InterPro" id="IPR025067">
    <property type="entry name" value="DUF4079"/>
</dbReference>
<reference evidence="2" key="1">
    <citation type="submission" date="2020-10" db="EMBL/GenBank/DDBJ databases">
        <authorList>
            <person name="Castelo-Branco R."/>
            <person name="Eusebio N."/>
            <person name="Adriana R."/>
            <person name="Vieira A."/>
            <person name="Brugerolle De Fraissinette N."/>
            <person name="Rezende De Castro R."/>
            <person name="Schneider M.P."/>
            <person name="Vasconcelos V."/>
            <person name="Leao P.N."/>
        </authorList>
    </citation>
    <scope>NUCLEOTIDE SEQUENCE</scope>
    <source>
        <strain evidence="2">LEGE 06105</strain>
    </source>
</reference>
<comment type="caution">
    <text evidence="2">The sequence shown here is derived from an EMBL/GenBank/DDBJ whole genome shotgun (WGS) entry which is preliminary data.</text>
</comment>
<feature type="transmembrane region" description="Helical" evidence="1">
    <location>
        <begin position="102"/>
        <end position="121"/>
    </location>
</feature>
<name>A0A8J7K2Q7_9CYAN</name>
<accession>A0A8J7K2Q7</accession>
<organism evidence="2 3">
    <name type="scientific">Plectonema cf. radiosum LEGE 06105</name>
    <dbReference type="NCBI Taxonomy" id="945769"/>
    <lineage>
        <taxon>Bacteria</taxon>
        <taxon>Bacillati</taxon>
        <taxon>Cyanobacteriota</taxon>
        <taxon>Cyanophyceae</taxon>
        <taxon>Oscillatoriophycideae</taxon>
        <taxon>Oscillatoriales</taxon>
        <taxon>Microcoleaceae</taxon>
        <taxon>Plectonema</taxon>
    </lineage>
</organism>
<gene>
    <name evidence="2" type="ORF">IQ247_11140</name>
</gene>
<keyword evidence="1" id="KW-0472">Membrane</keyword>
<protein>
    <submittedName>
        <fullName evidence="2">DUF4079 domain-containing protein</fullName>
    </submittedName>
</protein>
<dbReference type="PANTHER" id="PTHR36738">
    <property type="entry name" value="EXPRESSED PROTEIN"/>
    <property type="match status" value="1"/>
</dbReference>